<evidence type="ECO:0000256" key="3">
    <source>
        <dbReference type="ARBA" id="ARBA00023125"/>
    </source>
</evidence>
<proteinExistence type="predicted"/>
<evidence type="ECO:0000256" key="4">
    <source>
        <dbReference type="ARBA" id="ARBA00023242"/>
    </source>
</evidence>
<organism evidence="8 9">
    <name type="scientific">Pristionchus fissidentatus</name>
    <dbReference type="NCBI Taxonomy" id="1538716"/>
    <lineage>
        <taxon>Eukaryota</taxon>
        <taxon>Metazoa</taxon>
        <taxon>Ecdysozoa</taxon>
        <taxon>Nematoda</taxon>
        <taxon>Chromadorea</taxon>
        <taxon>Rhabditida</taxon>
        <taxon>Rhabditina</taxon>
        <taxon>Diplogasteromorpha</taxon>
        <taxon>Diplogasteroidea</taxon>
        <taxon>Neodiplogasteridae</taxon>
        <taxon>Pristionchus</taxon>
    </lineage>
</organism>
<gene>
    <name evidence="8" type="ORF">PFISCL1PPCAC_16325</name>
</gene>
<dbReference type="SMART" id="SM00301">
    <property type="entry name" value="DM"/>
    <property type="match status" value="1"/>
</dbReference>
<keyword evidence="2 5" id="KW-0862">Zinc</keyword>
<dbReference type="GO" id="GO:0046872">
    <property type="term" value="F:metal ion binding"/>
    <property type="evidence" value="ECO:0007669"/>
    <property type="project" value="UniProtKB-KW"/>
</dbReference>
<evidence type="ECO:0000313" key="9">
    <source>
        <dbReference type="Proteomes" id="UP001432322"/>
    </source>
</evidence>
<accession>A0AAV5W2U5</accession>
<dbReference type="PROSITE" id="PS50809">
    <property type="entry name" value="DM_2"/>
    <property type="match status" value="1"/>
</dbReference>
<dbReference type="GO" id="GO:0006355">
    <property type="term" value="P:regulation of DNA-templated transcription"/>
    <property type="evidence" value="ECO:0007669"/>
    <property type="project" value="InterPro"/>
</dbReference>
<dbReference type="Proteomes" id="UP001432322">
    <property type="component" value="Unassembled WGS sequence"/>
</dbReference>
<evidence type="ECO:0000256" key="6">
    <source>
        <dbReference type="SAM" id="MobiDB-lite"/>
    </source>
</evidence>
<dbReference type="SUPFAM" id="SSF82927">
    <property type="entry name" value="Cysteine-rich DNA binding domain, (DM domain)"/>
    <property type="match status" value="1"/>
</dbReference>
<feature type="non-terminal residue" evidence="8">
    <location>
        <position position="169"/>
    </location>
</feature>
<name>A0AAV5W2U5_9BILA</name>
<evidence type="ECO:0000313" key="8">
    <source>
        <dbReference type="EMBL" id="GMT25028.1"/>
    </source>
</evidence>
<dbReference type="GO" id="GO:0005634">
    <property type="term" value="C:nucleus"/>
    <property type="evidence" value="ECO:0007669"/>
    <property type="project" value="UniProtKB-SubCell"/>
</dbReference>
<feature type="domain" description="DM" evidence="7">
    <location>
        <begin position="6"/>
        <end position="49"/>
    </location>
</feature>
<dbReference type="GO" id="GO:0043565">
    <property type="term" value="F:sequence-specific DNA binding"/>
    <property type="evidence" value="ECO:0007669"/>
    <property type="project" value="InterPro"/>
</dbReference>
<feature type="region of interest" description="Disordered" evidence="6">
    <location>
        <begin position="77"/>
        <end position="96"/>
    </location>
</feature>
<keyword evidence="1 5" id="KW-0479">Metal-binding</keyword>
<comment type="caution">
    <text evidence="8">The sequence shown here is derived from an EMBL/GenBank/DDBJ whole genome shotgun (WGS) entry which is preliminary data.</text>
</comment>
<feature type="compositionally biased region" description="Low complexity" evidence="6">
    <location>
        <begin position="101"/>
        <end position="116"/>
    </location>
</feature>
<keyword evidence="9" id="KW-1185">Reference proteome</keyword>
<comment type="subcellular location">
    <subcellularLocation>
        <location evidence="5">Nucleus</location>
    </subcellularLocation>
</comment>
<sequence length="169" mass="18436">MKQLSCRKCEGHGIIVPLKGHAPHCPFNHCLCHRCSSVMTLRASALVRRFRHRAPDTKTALIKTVKSKNGNMRLRILPKNGRTSPGGTEINYDTRSCSSSLSSITDSSTSSSNSSTPSPPLQSAIQFFPISDAPPQLSLDQVIFLSQLLSQSAFSYTPSAFQQVMAQQS</sequence>
<reference evidence="8" key="1">
    <citation type="submission" date="2023-10" db="EMBL/GenBank/DDBJ databases">
        <title>Genome assembly of Pristionchus species.</title>
        <authorList>
            <person name="Yoshida K."/>
            <person name="Sommer R.J."/>
        </authorList>
    </citation>
    <scope>NUCLEOTIDE SEQUENCE</scope>
    <source>
        <strain evidence="8">RS5133</strain>
    </source>
</reference>
<feature type="region of interest" description="Disordered" evidence="6">
    <location>
        <begin position="101"/>
        <end position="120"/>
    </location>
</feature>
<feature type="DNA-binding region" description="DM" evidence="5">
    <location>
        <begin position="6"/>
        <end position="49"/>
    </location>
</feature>
<evidence type="ECO:0000256" key="2">
    <source>
        <dbReference type="ARBA" id="ARBA00022833"/>
    </source>
</evidence>
<evidence type="ECO:0000259" key="7">
    <source>
        <dbReference type="PROSITE" id="PS50809"/>
    </source>
</evidence>
<dbReference type="InterPro" id="IPR001275">
    <property type="entry name" value="DM_DNA-bd"/>
</dbReference>
<keyword evidence="3 5" id="KW-0238">DNA-binding</keyword>
<dbReference type="Pfam" id="PF00751">
    <property type="entry name" value="DM"/>
    <property type="match status" value="1"/>
</dbReference>
<dbReference type="EMBL" id="BTSY01000004">
    <property type="protein sequence ID" value="GMT25028.1"/>
    <property type="molecule type" value="Genomic_DNA"/>
</dbReference>
<dbReference type="Gene3D" id="4.10.1040.10">
    <property type="entry name" value="DM DNA-binding domain"/>
    <property type="match status" value="1"/>
</dbReference>
<evidence type="ECO:0000256" key="5">
    <source>
        <dbReference type="PROSITE-ProRule" id="PRU00070"/>
    </source>
</evidence>
<protein>
    <recommendedName>
        <fullName evidence="7">DM domain-containing protein</fullName>
    </recommendedName>
</protein>
<dbReference type="InterPro" id="IPR036407">
    <property type="entry name" value="DM_DNA-bd_sf"/>
</dbReference>
<evidence type="ECO:0000256" key="1">
    <source>
        <dbReference type="ARBA" id="ARBA00022723"/>
    </source>
</evidence>
<dbReference type="PROSITE" id="PS40000">
    <property type="entry name" value="DM_1"/>
    <property type="match status" value="1"/>
</dbReference>
<keyword evidence="4 5" id="KW-0539">Nucleus</keyword>
<dbReference type="AlphaFoldDB" id="A0AAV5W2U5"/>